<dbReference type="PANTHER" id="PTHR30603">
    <property type="entry name" value="RNA POLYMERASE SIGMA FACTOR RPO"/>
    <property type="match status" value="1"/>
</dbReference>
<evidence type="ECO:0000259" key="5">
    <source>
        <dbReference type="PROSITE" id="PS00716"/>
    </source>
</evidence>
<evidence type="ECO:0000256" key="4">
    <source>
        <dbReference type="ARBA" id="ARBA00023163"/>
    </source>
</evidence>
<reference evidence="7" key="1">
    <citation type="submission" date="2017-08" db="EMBL/GenBank/DDBJ databases">
        <authorList>
            <person name="Varghese N."/>
            <person name="Submissions S."/>
        </authorList>
    </citation>
    <scope>NUCLEOTIDE SEQUENCE [LARGE SCALE GENOMIC DNA]</scope>
    <source>
        <strain evidence="7">JC22</strain>
    </source>
</reference>
<dbReference type="InterPro" id="IPR007627">
    <property type="entry name" value="RNA_pol_sigma70_r2"/>
</dbReference>
<dbReference type="NCBIfam" id="TIGR02937">
    <property type="entry name" value="sigma70-ECF"/>
    <property type="match status" value="1"/>
</dbReference>
<evidence type="ECO:0000256" key="2">
    <source>
        <dbReference type="ARBA" id="ARBA00023082"/>
    </source>
</evidence>
<name>A0A285TSA2_9BACL</name>
<evidence type="ECO:0000256" key="1">
    <source>
        <dbReference type="ARBA" id="ARBA00023015"/>
    </source>
</evidence>
<keyword evidence="7" id="KW-1185">Reference proteome</keyword>
<dbReference type="Pfam" id="PF04542">
    <property type="entry name" value="Sigma70_r2"/>
    <property type="match status" value="1"/>
</dbReference>
<dbReference type="InterPro" id="IPR007630">
    <property type="entry name" value="RNA_pol_sigma70_r4"/>
</dbReference>
<dbReference type="InterPro" id="IPR013325">
    <property type="entry name" value="RNA_pol_sigma_r2"/>
</dbReference>
<dbReference type="CDD" id="cd06171">
    <property type="entry name" value="Sigma70_r4"/>
    <property type="match status" value="1"/>
</dbReference>
<dbReference type="InterPro" id="IPR000943">
    <property type="entry name" value="RNA_pol_sigma70"/>
</dbReference>
<dbReference type="GO" id="GO:0006352">
    <property type="term" value="P:DNA-templated transcription initiation"/>
    <property type="evidence" value="ECO:0007669"/>
    <property type="project" value="InterPro"/>
</dbReference>
<accession>A0A285TSA2</accession>
<evidence type="ECO:0000313" key="6">
    <source>
        <dbReference type="EMBL" id="SOC24064.1"/>
    </source>
</evidence>
<dbReference type="InterPro" id="IPR036388">
    <property type="entry name" value="WH-like_DNA-bd_sf"/>
</dbReference>
<proteinExistence type="predicted"/>
<dbReference type="Pfam" id="PF04545">
    <property type="entry name" value="Sigma70_r4"/>
    <property type="match status" value="1"/>
</dbReference>
<dbReference type="GO" id="GO:0003677">
    <property type="term" value="F:DNA binding"/>
    <property type="evidence" value="ECO:0007669"/>
    <property type="project" value="UniProtKB-KW"/>
</dbReference>
<keyword evidence="2" id="KW-0731">Sigma factor</keyword>
<dbReference type="PRINTS" id="PR00046">
    <property type="entry name" value="SIGMA70FCT"/>
</dbReference>
<evidence type="ECO:0000256" key="3">
    <source>
        <dbReference type="ARBA" id="ARBA00023125"/>
    </source>
</evidence>
<dbReference type="SUPFAM" id="SSF88659">
    <property type="entry name" value="Sigma3 and sigma4 domains of RNA polymerase sigma factors"/>
    <property type="match status" value="1"/>
</dbReference>
<dbReference type="RefSeq" id="WP_097075019.1">
    <property type="nucleotide sequence ID" value="NZ_OBMQ01000016.1"/>
</dbReference>
<protein>
    <submittedName>
        <fullName evidence="6">RNA polymerase primary sigma factor</fullName>
    </submittedName>
</protein>
<keyword evidence="1" id="KW-0805">Transcription regulation</keyword>
<keyword evidence="4" id="KW-0804">Transcription</keyword>
<dbReference type="OrthoDB" id="9809557at2"/>
<sequence>MSQSRDLALLNNYLSNFNKYKPVYLGFVKKEIKKLFHKDVPINILEAYFKEKGFHDIQINEPLKSSLQEEIVKNAPVKLKSTPIDDDDDFDPNAFIKQNQERIQQTALKSSNYKENSWIIEKYQSGSEIEVLNDLLKNNRGLVEKIASKYMKHTSNGLDYDDLVAEGFIGLMEAIKRFDTSMGFQFSTYATYWIRQKITRAIMDKGYTIRVPVHMHETINKVLKFERESILTNNGIDVDWVVEQAEITVEKYQDLKKVDFMFLHLASLDTVVSEDDSDTSLLEFQEYKPYTGLSPDIELFLDPQELALKEELKWILEDCLEELKEREREVLKYRFGWYNNEVKTLEEVGKIYNVTRERIRQIEAKAIRKIRNSATKRNLSEFMVN</sequence>
<dbReference type="InterPro" id="IPR014284">
    <property type="entry name" value="RNA_pol_sigma-70_dom"/>
</dbReference>
<evidence type="ECO:0000313" key="7">
    <source>
        <dbReference type="Proteomes" id="UP000219636"/>
    </source>
</evidence>
<dbReference type="GO" id="GO:0016987">
    <property type="term" value="F:sigma factor activity"/>
    <property type="evidence" value="ECO:0007669"/>
    <property type="project" value="UniProtKB-KW"/>
</dbReference>
<dbReference type="AlphaFoldDB" id="A0A285TSA2"/>
<feature type="domain" description="RNA polymerase sigma-70" evidence="5">
    <location>
        <begin position="344"/>
        <end position="370"/>
    </location>
</feature>
<gene>
    <name evidence="6" type="ORF">SAMN05880501_11685</name>
</gene>
<dbReference type="SUPFAM" id="SSF88946">
    <property type="entry name" value="Sigma2 domain of RNA polymerase sigma factors"/>
    <property type="match status" value="1"/>
</dbReference>
<keyword evidence="3" id="KW-0238">DNA-binding</keyword>
<dbReference type="Gene3D" id="1.10.10.10">
    <property type="entry name" value="Winged helix-like DNA-binding domain superfamily/Winged helix DNA-binding domain"/>
    <property type="match status" value="2"/>
</dbReference>
<dbReference type="PANTHER" id="PTHR30603:SF47">
    <property type="entry name" value="RNA POLYMERASE SIGMA FACTOR SIGD, CHLOROPLASTIC"/>
    <property type="match status" value="1"/>
</dbReference>
<dbReference type="InterPro" id="IPR013324">
    <property type="entry name" value="RNA_pol_sigma_r3/r4-like"/>
</dbReference>
<dbReference type="PROSITE" id="PS00716">
    <property type="entry name" value="SIGMA70_2"/>
    <property type="match status" value="1"/>
</dbReference>
<dbReference type="Gene3D" id="1.10.601.10">
    <property type="entry name" value="RNA Polymerase Primary Sigma Factor"/>
    <property type="match status" value="1"/>
</dbReference>
<dbReference type="Proteomes" id="UP000219636">
    <property type="component" value="Unassembled WGS sequence"/>
</dbReference>
<dbReference type="InterPro" id="IPR050239">
    <property type="entry name" value="Sigma-70_RNA_pol_init_factors"/>
</dbReference>
<organism evidence="6 7">
    <name type="scientific">Ureibacillus xyleni</name>
    <dbReference type="NCBI Taxonomy" id="614648"/>
    <lineage>
        <taxon>Bacteria</taxon>
        <taxon>Bacillati</taxon>
        <taxon>Bacillota</taxon>
        <taxon>Bacilli</taxon>
        <taxon>Bacillales</taxon>
        <taxon>Caryophanaceae</taxon>
        <taxon>Ureibacillus</taxon>
    </lineage>
</organism>
<dbReference type="EMBL" id="OBMQ01000016">
    <property type="protein sequence ID" value="SOC24064.1"/>
    <property type="molecule type" value="Genomic_DNA"/>
</dbReference>